<name>A0A1Y6L7C3_ZYMTR</name>
<comment type="subcellular location">
    <subcellularLocation>
        <location evidence="1">Cell membrane</location>
        <topology evidence="1">Lipid-anchor</topology>
        <topology evidence="1">GPI-anchor</topology>
    </subcellularLocation>
</comment>
<dbReference type="InterPro" id="IPR046530">
    <property type="entry name" value="BIM1-like_dom"/>
</dbReference>
<organism evidence="10 11">
    <name type="scientific">Zymoseptoria tritici ST99CH_1A5</name>
    <dbReference type="NCBI Taxonomy" id="1276529"/>
    <lineage>
        <taxon>Eukaryota</taxon>
        <taxon>Fungi</taxon>
        <taxon>Dikarya</taxon>
        <taxon>Ascomycota</taxon>
        <taxon>Pezizomycotina</taxon>
        <taxon>Dothideomycetes</taxon>
        <taxon>Dothideomycetidae</taxon>
        <taxon>Mycosphaerellales</taxon>
        <taxon>Mycosphaerellaceae</taxon>
        <taxon>Zymoseptoria</taxon>
    </lineage>
</organism>
<evidence type="ECO:0000256" key="3">
    <source>
        <dbReference type="ARBA" id="ARBA00022622"/>
    </source>
</evidence>
<evidence type="ECO:0000259" key="9">
    <source>
        <dbReference type="Pfam" id="PF20238"/>
    </source>
</evidence>
<evidence type="ECO:0000256" key="6">
    <source>
        <dbReference type="ARBA" id="ARBA00023180"/>
    </source>
</evidence>
<evidence type="ECO:0000256" key="8">
    <source>
        <dbReference type="SAM" id="SignalP"/>
    </source>
</evidence>
<feature type="domain" description="Copper acquisition factor BIM1-like" evidence="9">
    <location>
        <begin position="30"/>
        <end position="174"/>
    </location>
</feature>
<dbReference type="AlphaFoldDB" id="A0A1Y6L7C3"/>
<evidence type="ECO:0000313" key="10">
    <source>
        <dbReference type="EMBL" id="SMY19130.1"/>
    </source>
</evidence>
<keyword evidence="2" id="KW-1003">Cell membrane</keyword>
<keyword evidence="6" id="KW-0325">Glycoprotein</keyword>
<evidence type="ECO:0000256" key="2">
    <source>
        <dbReference type="ARBA" id="ARBA00022475"/>
    </source>
</evidence>
<sequence length="176" mass="19507">MPIIRPFLAICAMLMSGLSVAQLPPASDIGPAAFLWPEERPWCPDADNTPPCGSSYGVGKRTEFPLTNGRLALVAQENTHAVQIGISYFDDPQTLDDFEIFYDPSEINLKPGHTCIRAPDAPHGIYIGDHATFFMRYVPNEVPEEAYYACSDVRFVAEADFKADGVDTHCFNVTYR</sequence>
<accession>A0A1Y6L7C3</accession>
<keyword evidence="7" id="KW-0449">Lipoprotein</keyword>
<evidence type="ECO:0000256" key="4">
    <source>
        <dbReference type="ARBA" id="ARBA00022729"/>
    </source>
</evidence>
<reference evidence="10 11" key="1">
    <citation type="submission" date="2016-10" db="EMBL/GenBank/DDBJ databases">
        <authorList>
            <person name="Varghese N."/>
        </authorList>
    </citation>
    <scope>NUCLEOTIDE SEQUENCE [LARGE SCALE GENOMIC DNA]</scope>
</reference>
<feature type="signal peptide" evidence="8">
    <location>
        <begin position="1"/>
        <end position="21"/>
    </location>
</feature>
<gene>
    <name evidence="10" type="ORF">ZT1A5_G565</name>
</gene>
<feature type="chain" id="PRO_5011007137" description="Copper acquisition factor BIM1-like domain-containing protein" evidence="8">
    <location>
        <begin position="22"/>
        <end position="176"/>
    </location>
</feature>
<dbReference type="GO" id="GO:0098552">
    <property type="term" value="C:side of membrane"/>
    <property type="evidence" value="ECO:0007669"/>
    <property type="project" value="UniProtKB-KW"/>
</dbReference>
<dbReference type="InterPro" id="IPR046936">
    <property type="entry name" value="BIM1-like"/>
</dbReference>
<keyword evidence="5" id="KW-0472">Membrane</keyword>
<dbReference type="CDD" id="cd21176">
    <property type="entry name" value="LPMO_auxiliary-like"/>
    <property type="match status" value="1"/>
</dbReference>
<dbReference type="PANTHER" id="PTHR34992">
    <property type="entry name" value="HYPHAL ANASTAMOSIS-7 PROTEIN"/>
    <property type="match status" value="1"/>
</dbReference>
<protein>
    <recommendedName>
        <fullName evidence="9">Copper acquisition factor BIM1-like domain-containing protein</fullName>
    </recommendedName>
</protein>
<dbReference type="Proteomes" id="UP000215453">
    <property type="component" value="Chromosome 1"/>
</dbReference>
<dbReference type="GO" id="GO:0005886">
    <property type="term" value="C:plasma membrane"/>
    <property type="evidence" value="ECO:0007669"/>
    <property type="project" value="UniProtKB-SubCell"/>
</dbReference>
<evidence type="ECO:0000256" key="5">
    <source>
        <dbReference type="ARBA" id="ARBA00023136"/>
    </source>
</evidence>
<proteinExistence type="predicted"/>
<evidence type="ECO:0000256" key="1">
    <source>
        <dbReference type="ARBA" id="ARBA00004609"/>
    </source>
</evidence>
<dbReference type="PANTHER" id="PTHR34992:SF5">
    <property type="entry name" value="ANCHORED PROTEIN, PUTATIVE (AFU_ORTHOLOGUE AFUA_6G02800)-RELATED"/>
    <property type="match status" value="1"/>
</dbReference>
<keyword evidence="3" id="KW-0336">GPI-anchor</keyword>
<evidence type="ECO:0000256" key="7">
    <source>
        <dbReference type="ARBA" id="ARBA00023288"/>
    </source>
</evidence>
<dbReference type="EMBL" id="LT882676">
    <property type="protein sequence ID" value="SMY19130.1"/>
    <property type="molecule type" value="Genomic_DNA"/>
</dbReference>
<evidence type="ECO:0000313" key="11">
    <source>
        <dbReference type="Proteomes" id="UP000215453"/>
    </source>
</evidence>
<keyword evidence="4 8" id="KW-0732">Signal</keyword>
<dbReference type="Pfam" id="PF20238">
    <property type="entry name" value="BIM1-like_dom"/>
    <property type="match status" value="1"/>
</dbReference>